<keyword evidence="2" id="KW-0393">Immunoglobulin domain</keyword>
<dbReference type="PANTHER" id="PTHR47633:SF4">
    <property type="entry name" value="MYOPALLADIN ISOFORM X1"/>
    <property type="match status" value="1"/>
</dbReference>
<feature type="compositionally biased region" description="Basic and acidic residues" evidence="3">
    <location>
        <begin position="41"/>
        <end position="50"/>
    </location>
</feature>
<evidence type="ECO:0000313" key="5">
    <source>
        <dbReference type="Ensembl" id="ENSCCRP00000103788.1"/>
    </source>
</evidence>
<dbReference type="InterPro" id="IPR013098">
    <property type="entry name" value="Ig_I-set"/>
</dbReference>
<dbReference type="Proteomes" id="UP001108240">
    <property type="component" value="Unplaced"/>
</dbReference>
<evidence type="ECO:0000256" key="1">
    <source>
        <dbReference type="ARBA" id="ARBA00023157"/>
    </source>
</evidence>
<dbReference type="FunFam" id="2.60.40.10:FF:000256">
    <property type="entry name" value="myopalladin isoform X1"/>
    <property type="match status" value="1"/>
</dbReference>
<dbReference type="AlphaFoldDB" id="A0A9J7X9X7"/>
<feature type="region of interest" description="Disordered" evidence="3">
    <location>
        <begin position="439"/>
        <end position="521"/>
    </location>
</feature>
<dbReference type="CDD" id="cd20972">
    <property type="entry name" value="IgI_2_Titin_Z1z2-like"/>
    <property type="match status" value="1"/>
</dbReference>
<evidence type="ECO:0000256" key="3">
    <source>
        <dbReference type="SAM" id="MobiDB-lite"/>
    </source>
</evidence>
<dbReference type="InterPro" id="IPR003599">
    <property type="entry name" value="Ig_sub"/>
</dbReference>
<feature type="compositionally biased region" description="Acidic residues" evidence="3">
    <location>
        <begin position="184"/>
        <end position="200"/>
    </location>
</feature>
<dbReference type="PANTHER" id="PTHR47633">
    <property type="entry name" value="IMMUNOGLOBULIN"/>
    <property type="match status" value="1"/>
</dbReference>
<reference evidence="5" key="1">
    <citation type="submission" date="2025-08" db="UniProtKB">
        <authorList>
            <consortium name="Ensembl"/>
        </authorList>
    </citation>
    <scope>IDENTIFICATION</scope>
</reference>
<dbReference type="GeneTree" id="ENSGT00940000153441"/>
<name>A0A9J7X9X7_CYPCA</name>
<dbReference type="Gene3D" id="2.60.40.10">
    <property type="entry name" value="Immunoglobulins"/>
    <property type="match status" value="5"/>
</dbReference>
<feature type="domain" description="Ig-like" evidence="4">
    <location>
        <begin position="204"/>
        <end position="294"/>
    </location>
</feature>
<feature type="region of interest" description="Disordered" evidence="3">
    <location>
        <begin position="183"/>
        <end position="203"/>
    </location>
</feature>
<dbReference type="InterPro" id="IPR013783">
    <property type="entry name" value="Ig-like_fold"/>
</dbReference>
<dbReference type="SMART" id="SM00408">
    <property type="entry name" value="IGc2"/>
    <property type="match status" value="5"/>
</dbReference>
<feature type="region of interest" description="Disordered" evidence="3">
    <location>
        <begin position="144"/>
        <end position="165"/>
    </location>
</feature>
<sequence>MQENNDSGGKMDPQFSDLSAFLSQEELDKSVDLACKAFSSDPREREERSDAPPSVSHSNFPSNKPTPEAEVISERHTVQTPIQDSAIRNARRAREPAADFKRPQRNAPYGLETQSKKEFLNKAADFIEELSSLFKASSSKRIRPRTCKTHRSRCQDKTQPDGTSFSINAEDRERAILLNQQMEEPMENSGDTEEPSEEPMCEPPHFIQKLKSREVSEGSKVQLDCIVRGLPAPEVRWFCEGKELENSPDIQIIANGERHSLIITEAFEEDTGRYSCFASNFYGTDSTSAEIYIEGNLMAVVFIFRIYKNLVLTCFPSHFHWTPLSLLVQNLQDILAVESQLVVLECRVKGIPSPKVDWYREGTLIEDSPDFRVLQKKPRSMAESEEICTLVIAEVFPEDSGTFTCTASNKYGTISSTAALRVKGNFLIVESIIRSRPPVKPLPEPPTSCLKTRPEGVLGNHNESRSSSRVGLRVTFKLPEDEEEEGMSSKEPPPVLAKPKLPQGALKKNQRGSRLMSDDDIRGSKEALLQDIEKKLRFKDEQLHFGQQPNYWGEVSRPLGPNIPTATVINYDEEYKVSSFEQRLLSEIEFRLERTPVEESDDEVQHDEIPSGRCIAPIFDKKLKHFRAVEGIPVTFTCKVVGIPVPKVYWFKDGKQILKRNEHYKKIREGDGTCSLHIEAVTSDDDGNYTVMAANPQGRISCSGHLIVQTGPVRNRPMVHSQRVRARVQEVEGEPTQERFFRPHFLQAPGDMSAHEGQLCRLDCKVSGLPHPEIMWLLNGKPIYPDLTHRMLVRENGIHSLVIDPLTQADDGTYTCIASNKAGQSSFGLQLKVVEKELKQAPHFVEKLQNTGIAEGAPVRLECRVVGMPQPLIYWKKDNDTIPHSVDRVSMHQDTTGYVCLLIQPTRKEDAGWYTVSAKNEAGIISCTARLDIYGESVIFFIFQHYKSVKLQCLY</sequence>
<organism evidence="5 6">
    <name type="scientific">Cyprinus carpio carpio</name>
    <dbReference type="NCBI Taxonomy" id="630221"/>
    <lineage>
        <taxon>Eukaryota</taxon>
        <taxon>Metazoa</taxon>
        <taxon>Chordata</taxon>
        <taxon>Craniata</taxon>
        <taxon>Vertebrata</taxon>
        <taxon>Euteleostomi</taxon>
        <taxon>Actinopterygii</taxon>
        <taxon>Neopterygii</taxon>
        <taxon>Teleostei</taxon>
        <taxon>Ostariophysi</taxon>
        <taxon>Cypriniformes</taxon>
        <taxon>Cyprinidae</taxon>
        <taxon>Cyprininae</taxon>
        <taxon>Cyprinus</taxon>
    </lineage>
</organism>
<feature type="domain" description="Ig-like" evidence="4">
    <location>
        <begin position="842"/>
        <end position="932"/>
    </location>
</feature>
<dbReference type="SMART" id="SM00409">
    <property type="entry name" value="IG"/>
    <property type="match status" value="5"/>
</dbReference>
<feature type="domain" description="Ig-like" evidence="4">
    <location>
        <begin position="617"/>
        <end position="701"/>
    </location>
</feature>
<proteinExistence type="predicted"/>
<dbReference type="Pfam" id="PF07679">
    <property type="entry name" value="I-set"/>
    <property type="match status" value="5"/>
</dbReference>
<reference evidence="5" key="2">
    <citation type="submission" date="2025-09" db="UniProtKB">
        <authorList>
            <consortium name="Ensembl"/>
        </authorList>
    </citation>
    <scope>IDENTIFICATION</scope>
</reference>
<feature type="domain" description="Ig-like" evidence="4">
    <location>
        <begin position="323"/>
        <end position="421"/>
    </location>
</feature>
<dbReference type="InterPro" id="IPR003598">
    <property type="entry name" value="Ig_sub2"/>
</dbReference>
<dbReference type="FunFam" id="2.60.40.10:FF:000761">
    <property type="entry name" value="palladin isoform X2"/>
    <property type="match status" value="1"/>
</dbReference>
<feature type="domain" description="Ig-like" evidence="4">
    <location>
        <begin position="743"/>
        <end position="834"/>
    </location>
</feature>
<feature type="region of interest" description="Disordered" evidence="3">
    <location>
        <begin position="1"/>
        <end position="21"/>
    </location>
</feature>
<evidence type="ECO:0000259" key="4">
    <source>
        <dbReference type="PROSITE" id="PS50835"/>
    </source>
</evidence>
<accession>A0A9J7X9X7</accession>
<feature type="compositionally biased region" description="Polar residues" evidence="3">
    <location>
        <begin position="55"/>
        <end position="65"/>
    </location>
</feature>
<dbReference type="FunFam" id="2.60.40.10:FF:002203">
    <property type="entry name" value="Titin, tandem duplicate 1"/>
    <property type="match status" value="1"/>
</dbReference>
<feature type="compositionally biased region" description="Basic and acidic residues" evidence="3">
    <location>
        <begin position="92"/>
        <end position="102"/>
    </location>
</feature>
<dbReference type="PROSITE" id="PS50835">
    <property type="entry name" value="IG_LIKE"/>
    <property type="match status" value="5"/>
</dbReference>
<protein>
    <recommendedName>
        <fullName evidence="4">Ig-like domain-containing protein</fullName>
    </recommendedName>
</protein>
<dbReference type="InterPro" id="IPR036179">
    <property type="entry name" value="Ig-like_dom_sf"/>
</dbReference>
<dbReference type="Ensembl" id="ENSCCRT00000173961.1">
    <property type="protein sequence ID" value="ENSCCRP00000103788.1"/>
    <property type="gene ID" value="ENSCCRG00000013064.2"/>
</dbReference>
<dbReference type="SUPFAM" id="SSF48726">
    <property type="entry name" value="Immunoglobulin"/>
    <property type="match status" value="5"/>
</dbReference>
<evidence type="ECO:0000313" key="6">
    <source>
        <dbReference type="Proteomes" id="UP001108240"/>
    </source>
</evidence>
<feature type="region of interest" description="Disordered" evidence="3">
    <location>
        <begin position="34"/>
        <end position="113"/>
    </location>
</feature>
<dbReference type="InterPro" id="IPR007110">
    <property type="entry name" value="Ig-like_dom"/>
</dbReference>
<dbReference type="FunFam" id="2.60.40.10:FF:000032">
    <property type="entry name" value="palladin isoform X1"/>
    <property type="match status" value="2"/>
</dbReference>
<keyword evidence="1" id="KW-1015">Disulfide bond</keyword>
<evidence type="ECO:0000256" key="2">
    <source>
        <dbReference type="ARBA" id="ARBA00023319"/>
    </source>
</evidence>
<keyword evidence="6" id="KW-1185">Reference proteome</keyword>